<dbReference type="PROSITE" id="PS51186">
    <property type="entry name" value="GNAT"/>
    <property type="match status" value="1"/>
</dbReference>
<accession>A0A439D7N5</accession>
<feature type="domain" description="N-acetyltransferase" evidence="1">
    <location>
        <begin position="37"/>
        <end position="184"/>
    </location>
</feature>
<dbReference type="InterPro" id="IPR016181">
    <property type="entry name" value="Acyl_CoA_acyltransferase"/>
</dbReference>
<dbReference type="EMBL" id="RYZI01000115">
    <property type="protein sequence ID" value="RWA10412.1"/>
    <property type="molecule type" value="Genomic_DNA"/>
</dbReference>
<evidence type="ECO:0000259" key="1">
    <source>
        <dbReference type="PROSITE" id="PS51186"/>
    </source>
</evidence>
<organism evidence="2 3">
    <name type="scientific">Xylaria grammica</name>
    <dbReference type="NCBI Taxonomy" id="363999"/>
    <lineage>
        <taxon>Eukaryota</taxon>
        <taxon>Fungi</taxon>
        <taxon>Dikarya</taxon>
        <taxon>Ascomycota</taxon>
        <taxon>Pezizomycotina</taxon>
        <taxon>Sordariomycetes</taxon>
        <taxon>Xylariomycetidae</taxon>
        <taxon>Xylariales</taxon>
        <taxon>Xylariaceae</taxon>
        <taxon>Xylaria</taxon>
    </lineage>
</organism>
<dbReference type="Proteomes" id="UP000286045">
    <property type="component" value="Unassembled WGS sequence"/>
</dbReference>
<gene>
    <name evidence="2" type="ORF">EKO27_g4692</name>
</gene>
<name>A0A439D7N5_9PEZI</name>
<dbReference type="Pfam" id="PF13673">
    <property type="entry name" value="Acetyltransf_10"/>
    <property type="match status" value="1"/>
</dbReference>
<dbReference type="AlphaFoldDB" id="A0A439D7N5"/>
<dbReference type="GO" id="GO:0016747">
    <property type="term" value="F:acyltransferase activity, transferring groups other than amino-acyl groups"/>
    <property type="evidence" value="ECO:0007669"/>
    <property type="project" value="InterPro"/>
</dbReference>
<proteinExistence type="predicted"/>
<protein>
    <recommendedName>
        <fullName evidence="1">N-acetyltransferase domain-containing protein</fullName>
    </recommendedName>
</protein>
<comment type="caution">
    <text evidence="2">The sequence shown here is derived from an EMBL/GenBank/DDBJ whole genome shotgun (WGS) entry which is preliminary data.</text>
</comment>
<evidence type="ECO:0000313" key="3">
    <source>
        <dbReference type="Proteomes" id="UP000286045"/>
    </source>
</evidence>
<sequence>MPTPAVRLLSPSDDAHLVPSLAALHAACIRHDSMIATFLPPLKKDKLLMYWKEMIEDASAGRRLIAILLDESEPGTVAKGAELKGVVMLLMPRTETARHQGHIQKLMVSVECRREKGATALMRFIEREAVNRGRKLMLLSAETQSQGELLFPKLGYVKCGRVPGFHMSPTGDLMDHVLFYKQFL</sequence>
<reference evidence="2 3" key="1">
    <citation type="submission" date="2018-12" db="EMBL/GenBank/DDBJ databases">
        <title>Draft genome sequence of Xylaria grammica IHI A82.</title>
        <authorList>
            <person name="Buettner E."/>
            <person name="Kellner H."/>
        </authorList>
    </citation>
    <scope>NUCLEOTIDE SEQUENCE [LARGE SCALE GENOMIC DNA]</scope>
    <source>
        <strain evidence="2 3">IHI A82</strain>
    </source>
</reference>
<dbReference type="SUPFAM" id="SSF55729">
    <property type="entry name" value="Acyl-CoA N-acyltransferases (Nat)"/>
    <property type="match status" value="1"/>
</dbReference>
<dbReference type="InterPro" id="IPR000182">
    <property type="entry name" value="GNAT_dom"/>
</dbReference>
<dbReference type="Gene3D" id="3.40.630.30">
    <property type="match status" value="1"/>
</dbReference>
<dbReference type="CDD" id="cd04301">
    <property type="entry name" value="NAT_SF"/>
    <property type="match status" value="1"/>
</dbReference>
<evidence type="ECO:0000313" key="2">
    <source>
        <dbReference type="EMBL" id="RWA10412.1"/>
    </source>
</evidence>
<keyword evidence="3" id="KW-1185">Reference proteome</keyword>